<dbReference type="KEGG" id="mdx:BTO20_10220"/>
<evidence type="ECO:0000313" key="10">
    <source>
        <dbReference type="Proteomes" id="UP000195331"/>
    </source>
</evidence>
<evidence type="ECO:0000256" key="4">
    <source>
        <dbReference type="ARBA" id="ARBA00023163"/>
    </source>
</evidence>
<dbReference type="PROSITE" id="PS51078">
    <property type="entry name" value="ICLR_ED"/>
    <property type="match status" value="1"/>
</dbReference>
<reference evidence="9 10" key="1">
    <citation type="submission" date="2017-04" db="EMBL/GenBank/DDBJ databases">
        <title>Whole Genome Sequence of 1,4-Dioxane Degrading Bacterium Mycobacterium dioxanotrophicus PH-06.</title>
        <authorList>
            <person name="He Y."/>
        </authorList>
    </citation>
    <scope>NUCLEOTIDE SEQUENCE [LARGE SCALE GENOMIC DNA]</scope>
    <source>
        <strain evidence="9 10">PH-06</strain>
    </source>
</reference>
<gene>
    <name evidence="9" type="ORF">BTO20_10220</name>
</gene>
<evidence type="ECO:0000313" key="9">
    <source>
        <dbReference type="EMBL" id="ART73532.1"/>
    </source>
</evidence>
<dbReference type="Gene3D" id="1.10.10.10">
    <property type="entry name" value="Winged helix-like DNA-binding domain superfamily/Winged helix DNA-binding domain"/>
    <property type="match status" value="1"/>
</dbReference>
<dbReference type="InterPro" id="IPR050707">
    <property type="entry name" value="HTH_MetabolicPath_Reg"/>
</dbReference>
<organism evidence="9 10">
    <name type="scientific">Mycobacterium dioxanotrophicus</name>
    <dbReference type="NCBI Taxonomy" id="482462"/>
    <lineage>
        <taxon>Bacteria</taxon>
        <taxon>Bacillati</taxon>
        <taxon>Actinomycetota</taxon>
        <taxon>Actinomycetes</taxon>
        <taxon>Mycobacteriales</taxon>
        <taxon>Mycobacteriaceae</taxon>
        <taxon>Mycobacterium</taxon>
    </lineage>
</organism>
<dbReference type="InterPro" id="IPR036390">
    <property type="entry name" value="WH_DNA-bd_sf"/>
</dbReference>
<feature type="domain" description="HTH iclR-type" evidence="7">
    <location>
        <begin position="12"/>
        <end position="73"/>
    </location>
</feature>
<sequence length="258" mass="27646">MPSNSRQPVAAVQSVDRALQVLEILAKLQTAGVTEIAAEIGVHKSTVSRLIAVLESRGFVEQLSDRGKYQLGFSIVRLAGSTTARMDLVKQSQDICDQVAEKTGETTNIAILDGDRIINIVESVGRGEIALRSWVGQSNPAHATSSGKILLAALPPSEVRARAGRKLEAYTPATVTDFARLGTELEAAREHGWAPTREELETGLNAVAAPIRDHNGSVIAALSISGPAYRLEQSRFDEVAQVAIEAAERISRRIGYIG</sequence>
<dbReference type="GO" id="GO:0045892">
    <property type="term" value="P:negative regulation of DNA-templated transcription"/>
    <property type="evidence" value="ECO:0007669"/>
    <property type="project" value="TreeGrafter"/>
</dbReference>
<dbReference type="PANTHER" id="PTHR30136">
    <property type="entry name" value="HELIX-TURN-HELIX TRANSCRIPTIONAL REGULATOR, ICLR FAMILY"/>
    <property type="match status" value="1"/>
</dbReference>
<name>A0A1Y0CEH9_9MYCO</name>
<dbReference type="SUPFAM" id="SSF46785">
    <property type="entry name" value="Winged helix' DNA-binding domain"/>
    <property type="match status" value="1"/>
</dbReference>
<keyword evidence="10" id="KW-1185">Reference proteome</keyword>
<dbReference type="InterPro" id="IPR029016">
    <property type="entry name" value="GAF-like_dom_sf"/>
</dbReference>
<feature type="domain" description="IclR-ED" evidence="8">
    <location>
        <begin position="74"/>
        <end position="256"/>
    </location>
</feature>
<evidence type="ECO:0000256" key="6">
    <source>
        <dbReference type="ARBA" id="ARBA00070406"/>
    </source>
</evidence>
<dbReference type="Proteomes" id="UP000195331">
    <property type="component" value="Chromosome"/>
</dbReference>
<accession>A0A1Y0CEH9</accession>
<dbReference type="FunFam" id="1.10.10.10:FF:000056">
    <property type="entry name" value="IclR family transcriptional regulator"/>
    <property type="match status" value="1"/>
</dbReference>
<dbReference type="SMART" id="SM00346">
    <property type="entry name" value="HTH_ICLR"/>
    <property type="match status" value="1"/>
</dbReference>
<evidence type="ECO:0000259" key="8">
    <source>
        <dbReference type="PROSITE" id="PS51078"/>
    </source>
</evidence>
<dbReference type="Gene3D" id="3.30.450.40">
    <property type="match status" value="1"/>
</dbReference>
<evidence type="ECO:0000256" key="3">
    <source>
        <dbReference type="ARBA" id="ARBA00023125"/>
    </source>
</evidence>
<dbReference type="AlphaFoldDB" id="A0A1Y0CEH9"/>
<dbReference type="SUPFAM" id="SSF55781">
    <property type="entry name" value="GAF domain-like"/>
    <property type="match status" value="1"/>
</dbReference>
<dbReference type="InterPro" id="IPR005471">
    <property type="entry name" value="Tscrpt_reg_IclR_N"/>
</dbReference>
<dbReference type="Pfam" id="PF01614">
    <property type="entry name" value="IclR_C"/>
    <property type="match status" value="1"/>
</dbReference>
<dbReference type="PANTHER" id="PTHR30136:SF35">
    <property type="entry name" value="HTH-TYPE TRANSCRIPTIONAL REGULATOR RV1719"/>
    <property type="match status" value="1"/>
</dbReference>
<comment type="function">
    <text evidence="5">May be an activator protein for the gylABX operon.</text>
</comment>
<dbReference type="EMBL" id="CP020809">
    <property type="protein sequence ID" value="ART73532.1"/>
    <property type="molecule type" value="Genomic_DNA"/>
</dbReference>
<dbReference type="Pfam" id="PF09339">
    <property type="entry name" value="HTH_IclR"/>
    <property type="match status" value="1"/>
</dbReference>
<evidence type="ECO:0000256" key="1">
    <source>
        <dbReference type="ARBA" id="ARBA00022798"/>
    </source>
</evidence>
<keyword evidence="1" id="KW-0319">Glycerol metabolism</keyword>
<proteinExistence type="predicted"/>
<dbReference type="GO" id="GO:0003677">
    <property type="term" value="F:DNA binding"/>
    <property type="evidence" value="ECO:0007669"/>
    <property type="project" value="UniProtKB-KW"/>
</dbReference>
<dbReference type="InterPro" id="IPR014757">
    <property type="entry name" value="Tscrpt_reg_IclR_C"/>
</dbReference>
<evidence type="ECO:0000259" key="7">
    <source>
        <dbReference type="PROSITE" id="PS51077"/>
    </source>
</evidence>
<dbReference type="InterPro" id="IPR036388">
    <property type="entry name" value="WH-like_DNA-bd_sf"/>
</dbReference>
<dbReference type="GO" id="GO:0006071">
    <property type="term" value="P:glycerol metabolic process"/>
    <property type="evidence" value="ECO:0007669"/>
    <property type="project" value="UniProtKB-KW"/>
</dbReference>
<dbReference type="GO" id="GO:0003700">
    <property type="term" value="F:DNA-binding transcription factor activity"/>
    <property type="evidence" value="ECO:0007669"/>
    <property type="project" value="TreeGrafter"/>
</dbReference>
<protein>
    <recommendedName>
        <fullName evidence="6">Glycerol operon regulatory protein</fullName>
    </recommendedName>
</protein>
<evidence type="ECO:0000256" key="5">
    <source>
        <dbReference type="ARBA" id="ARBA00058938"/>
    </source>
</evidence>
<evidence type="ECO:0000256" key="2">
    <source>
        <dbReference type="ARBA" id="ARBA00023015"/>
    </source>
</evidence>
<keyword evidence="4" id="KW-0804">Transcription</keyword>
<dbReference type="PROSITE" id="PS51077">
    <property type="entry name" value="HTH_ICLR"/>
    <property type="match status" value="1"/>
</dbReference>
<keyword evidence="3" id="KW-0238">DNA-binding</keyword>
<keyword evidence="2" id="KW-0805">Transcription regulation</keyword>